<evidence type="ECO:0000313" key="2">
    <source>
        <dbReference type="EMBL" id="KAH7311698.1"/>
    </source>
</evidence>
<dbReference type="OrthoDB" id="5329403at2759"/>
<feature type="compositionally biased region" description="Basic and acidic residues" evidence="1">
    <location>
        <begin position="173"/>
        <end position="186"/>
    </location>
</feature>
<gene>
    <name evidence="2" type="ORF">B0I35DRAFT_438716</name>
</gene>
<feature type="compositionally biased region" description="Basic residues" evidence="1">
    <location>
        <begin position="222"/>
        <end position="233"/>
    </location>
</feature>
<accession>A0A8K0SPX6</accession>
<evidence type="ECO:0000313" key="3">
    <source>
        <dbReference type="Proteomes" id="UP000813444"/>
    </source>
</evidence>
<comment type="caution">
    <text evidence="2">The sequence shown here is derived from an EMBL/GenBank/DDBJ whole genome shotgun (WGS) entry which is preliminary data.</text>
</comment>
<feature type="compositionally biased region" description="Pro residues" evidence="1">
    <location>
        <begin position="28"/>
        <end position="41"/>
    </location>
</feature>
<evidence type="ECO:0008006" key="4">
    <source>
        <dbReference type="Google" id="ProtNLM"/>
    </source>
</evidence>
<dbReference type="EMBL" id="JAGPNK010000011">
    <property type="protein sequence ID" value="KAH7311698.1"/>
    <property type="molecule type" value="Genomic_DNA"/>
</dbReference>
<sequence>MSDTNGVAVRPSEPVQYSQRPASQAQPPAFPIGYPMPPPFQPVGRPIGIMPNGDSQQSPELPQGNGPGPQHFHRAHHSNGSVQFGAFPGSTGSSPAPLRSGGIVPPPGMPMPDGRQPFMGPGMNVPAPMLPYMPEMMQGANMDTFAQHSVPPFGPADAFPPYAKQFGPPTPRNFHDSHPPTSHEEGGIYQRHPPNGLRNGMGPSGDDIPPPPPPHLPLQNHYNHHNHPSHHQSRSFDMDNYPRILHNLNPPPPHMETPDGFADIPQFIRHQFNSEEFADCTLELRIGNERHVLRGHKLLLARSPALAYQMRQLRKDSEDNDEKVEHPMTLMVSAPLELVKKGLIQRDAFYMAIQALYGWPLLESSEPPGRSINASFGSNQARAQFALSYATAGDLLGWGPVVTRGALLAGELISWSSVEQYLDFALIHSFDSAQFASQVPWGFSYIMEKIVRLIWFQGPPNFKLDRSQSRSRDFLLPQPPPNRRSGSGAHINGVSTNGTPANVNGSPGRRVQQLRIQFGDLTTAETADEPLEILSRVLFKLPFHVLDKMLHGSTERSSWNPESLVNAIGEAIEAREEWRRKAIDDIKTWNWLDSDEILTMLRKPEPPREEGPANRWSVLGWRERIVTLNNIDGPQLERSWSPLGDVARLDDSVGRV</sequence>
<feature type="region of interest" description="Disordered" evidence="1">
    <location>
        <begin position="466"/>
        <end position="508"/>
    </location>
</feature>
<keyword evidence="3" id="KW-1185">Reference proteome</keyword>
<proteinExistence type="predicted"/>
<feature type="compositionally biased region" description="Polar residues" evidence="1">
    <location>
        <begin position="493"/>
        <end position="505"/>
    </location>
</feature>
<evidence type="ECO:0000256" key="1">
    <source>
        <dbReference type="SAM" id="MobiDB-lite"/>
    </source>
</evidence>
<name>A0A8K0SPX6_9HYPO</name>
<protein>
    <recommendedName>
        <fullName evidence="4">BTB domain-containing protein</fullName>
    </recommendedName>
</protein>
<feature type="region of interest" description="Disordered" evidence="1">
    <location>
        <begin position="166"/>
        <end position="237"/>
    </location>
</feature>
<dbReference type="Proteomes" id="UP000813444">
    <property type="component" value="Unassembled WGS sequence"/>
</dbReference>
<dbReference type="AlphaFoldDB" id="A0A8K0SPX6"/>
<feature type="compositionally biased region" description="Polar residues" evidence="1">
    <location>
        <begin position="15"/>
        <end position="26"/>
    </location>
</feature>
<feature type="region of interest" description="Disordered" evidence="1">
    <location>
        <begin position="1"/>
        <end position="107"/>
    </location>
</feature>
<organism evidence="2 3">
    <name type="scientific">Stachybotrys elegans</name>
    <dbReference type="NCBI Taxonomy" id="80388"/>
    <lineage>
        <taxon>Eukaryota</taxon>
        <taxon>Fungi</taxon>
        <taxon>Dikarya</taxon>
        <taxon>Ascomycota</taxon>
        <taxon>Pezizomycotina</taxon>
        <taxon>Sordariomycetes</taxon>
        <taxon>Hypocreomycetidae</taxon>
        <taxon>Hypocreales</taxon>
        <taxon>Stachybotryaceae</taxon>
        <taxon>Stachybotrys</taxon>
    </lineage>
</organism>
<reference evidence="2" key="1">
    <citation type="journal article" date="2021" name="Nat. Commun.">
        <title>Genetic determinants of endophytism in the Arabidopsis root mycobiome.</title>
        <authorList>
            <person name="Mesny F."/>
            <person name="Miyauchi S."/>
            <person name="Thiergart T."/>
            <person name="Pickel B."/>
            <person name="Atanasova L."/>
            <person name="Karlsson M."/>
            <person name="Huettel B."/>
            <person name="Barry K.W."/>
            <person name="Haridas S."/>
            <person name="Chen C."/>
            <person name="Bauer D."/>
            <person name="Andreopoulos W."/>
            <person name="Pangilinan J."/>
            <person name="LaButti K."/>
            <person name="Riley R."/>
            <person name="Lipzen A."/>
            <person name="Clum A."/>
            <person name="Drula E."/>
            <person name="Henrissat B."/>
            <person name="Kohler A."/>
            <person name="Grigoriev I.V."/>
            <person name="Martin F.M."/>
            <person name="Hacquard S."/>
        </authorList>
    </citation>
    <scope>NUCLEOTIDE SEQUENCE</scope>
    <source>
        <strain evidence="2">MPI-CAGE-CH-0235</strain>
    </source>
</reference>